<evidence type="ECO:0000256" key="1">
    <source>
        <dbReference type="ARBA" id="ARBA00004141"/>
    </source>
</evidence>
<keyword evidence="8" id="KW-1185">Reference proteome</keyword>
<proteinExistence type="predicted"/>
<evidence type="ECO:0000256" key="2">
    <source>
        <dbReference type="ARBA" id="ARBA00022692"/>
    </source>
</evidence>
<evidence type="ECO:0000313" key="8">
    <source>
        <dbReference type="Proteomes" id="UP000663828"/>
    </source>
</evidence>
<evidence type="ECO:0000256" key="3">
    <source>
        <dbReference type="ARBA" id="ARBA00022989"/>
    </source>
</evidence>
<feature type="transmembrane region" description="Helical" evidence="6">
    <location>
        <begin position="70"/>
        <end position="91"/>
    </location>
</feature>
<sequence>MASRPVVVTSAPTTVPSIATRQTLFRAALSVATIGSILVSVILFLHAGLALGRLRYFMDIGHHPLHITSAFLLAFGFLSILAFILLNVGSINTNRTFVLVAAGLLIFSSLSLIVFSIWSFVTILSGQLPKSINNTLVKELDQTQYNIVAGNHIIVDNTLKMARLEKQHQCCGLSDSIEDYRSRHPSFYASQSSSSSSSSGSNTKGKITNPQKSPTNTGGYPLLPISCCNEKYRSSQNNLCSDVYGNTTNPTARYNLDGCFSVIAKEKFQRIQQQGFVTIVAATLGVISSIALAAVIRLFGEGFRVVPLRTTTITTTTTT</sequence>
<feature type="transmembrane region" description="Helical" evidence="6">
    <location>
        <begin position="97"/>
        <end position="121"/>
    </location>
</feature>
<feature type="compositionally biased region" description="Low complexity" evidence="5">
    <location>
        <begin position="190"/>
        <end position="201"/>
    </location>
</feature>
<keyword evidence="2 6" id="KW-0812">Transmembrane</keyword>
<name>A0A813XVW9_ADIRI</name>
<reference evidence="7" key="1">
    <citation type="submission" date="2021-02" db="EMBL/GenBank/DDBJ databases">
        <authorList>
            <person name="Nowell W R."/>
        </authorList>
    </citation>
    <scope>NUCLEOTIDE SEQUENCE</scope>
</reference>
<organism evidence="7 8">
    <name type="scientific">Adineta ricciae</name>
    <name type="common">Rotifer</name>
    <dbReference type="NCBI Taxonomy" id="249248"/>
    <lineage>
        <taxon>Eukaryota</taxon>
        <taxon>Metazoa</taxon>
        <taxon>Spiralia</taxon>
        <taxon>Gnathifera</taxon>
        <taxon>Rotifera</taxon>
        <taxon>Eurotatoria</taxon>
        <taxon>Bdelloidea</taxon>
        <taxon>Adinetida</taxon>
        <taxon>Adinetidae</taxon>
        <taxon>Adineta</taxon>
    </lineage>
</organism>
<dbReference type="AlphaFoldDB" id="A0A813XVW9"/>
<dbReference type="InterPro" id="IPR018499">
    <property type="entry name" value="Tetraspanin/Peripherin"/>
</dbReference>
<dbReference type="GO" id="GO:0016020">
    <property type="term" value="C:membrane"/>
    <property type="evidence" value="ECO:0007669"/>
    <property type="project" value="UniProtKB-SubCell"/>
</dbReference>
<dbReference type="Proteomes" id="UP000663828">
    <property type="component" value="Unassembled WGS sequence"/>
</dbReference>
<evidence type="ECO:0000313" key="7">
    <source>
        <dbReference type="EMBL" id="CAF0877159.1"/>
    </source>
</evidence>
<evidence type="ECO:0000256" key="6">
    <source>
        <dbReference type="SAM" id="Phobius"/>
    </source>
</evidence>
<feature type="region of interest" description="Disordered" evidence="5">
    <location>
        <begin position="187"/>
        <end position="218"/>
    </location>
</feature>
<keyword evidence="4 6" id="KW-0472">Membrane</keyword>
<accession>A0A813XVW9</accession>
<feature type="transmembrane region" description="Helical" evidence="6">
    <location>
        <begin position="27"/>
        <end position="49"/>
    </location>
</feature>
<feature type="compositionally biased region" description="Polar residues" evidence="5">
    <location>
        <begin position="202"/>
        <end position="218"/>
    </location>
</feature>
<comment type="caution">
    <text evidence="7">The sequence shown here is derived from an EMBL/GenBank/DDBJ whole genome shotgun (WGS) entry which is preliminary data.</text>
</comment>
<keyword evidence="3 6" id="KW-1133">Transmembrane helix</keyword>
<feature type="transmembrane region" description="Helical" evidence="6">
    <location>
        <begin position="275"/>
        <end position="299"/>
    </location>
</feature>
<protein>
    <recommendedName>
        <fullName evidence="9">Tetraspanin</fullName>
    </recommendedName>
</protein>
<evidence type="ECO:0000256" key="5">
    <source>
        <dbReference type="SAM" id="MobiDB-lite"/>
    </source>
</evidence>
<dbReference type="Pfam" id="PF00335">
    <property type="entry name" value="Tetraspanin"/>
    <property type="match status" value="1"/>
</dbReference>
<gene>
    <name evidence="7" type="ORF">XAT740_LOCUS6803</name>
</gene>
<evidence type="ECO:0000256" key="4">
    <source>
        <dbReference type="ARBA" id="ARBA00023136"/>
    </source>
</evidence>
<evidence type="ECO:0008006" key="9">
    <source>
        <dbReference type="Google" id="ProtNLM"/>
    </source>
</evidence>
<dbReference type="EMBL" id="CAJNOR010000313">
    <property type="protein sequence ID" value="CAF0877159.1"/>
    <property type="molecule type" value="Genomic_DNA"/>
</dbReference>
<comment type="subcellular location">
    <subcellularLocation>
        <location evidence="1">Membrane</location>
        <topology evidence="1">Multi-pass membrane protein</topology>
    </subcellularLocation>
</comment>